<feature type="compositionally biased region" description="Gly residues" evidence="1">
    <location>
        <begin position="109"/>
        <end position="122"/>
    </location>
</feature>
<protein>
    <submittedName>
        <fullName evidence="2">Uncharacterized protein</fullName>
    </submittedName>
</protein>
<reference evidence="2 3" key="1">
    <citation type="journal article" date="2017" name="Mol. Plant">
        <title>The Genome of Medicinal Plant Macleaya cordata Provides New Insights into Benzylisoquinoline Alkaloids Metabolism.</title>
        <authorList>
            <person name="Liu X."/>
            <person name="Liu Y."/>
            <person name="Huang P."/>
            <person name="Ma Y."/>
            <person name="Qing Z."/>
            <person name="Tang Q."/>
            <person name="Cao H."/>
            <person name="Cheng P."/>
            <person name="Zheng Y."/>
            <person name="Yuan Z."/>
            <person name="Zhou Y."/>
            <person name="Liu J."/>
            <person name="Tang Z."/>
            <person name="Zhuo Y."/>
            <person name="Zhang Y."/>
            <person name="Yu L."/>
            <person name="Huang J."/>
            <person name="Yang P."/>
            <person name="Peng Q."/>
            <person name="Zhang J."/>
            <person name="Jiang W."/>
            <person name="Zhang Z."/>
            <person name="Lin K."/>
            <person name="Ro D.K."/>
            <person name="Chen X."/>
            <person name="Xiong X."/>
            <person name="Shang Y."/>
            <person name="Huang S."/>
            <person name="Zeng J."/>
        </authorList>
    </citation>
    <scope>NUCLEOTIDE SEQUENCE [LARGE SCALE GENOMIC DNA]</scope>
    <source>
        <strain evidence="3">cv. BLH2017</strain>
        <tissue evidence="2">Root</tissue>
    </source>
</reference>
<feature type="region of interest" description="Disordered" evidence="1">
    <location>
        <begin position="26"/>
        <end position="122"/>
    </location>
</feature>
<gene>
    <name evidence="2" type="ORF">BVC80_7481g1</name>
</gene>
<organism evidence="2 3">
    <name type="scientific">Macleaya cordata</name>
    <name type="common">Five-seeded plume-poppy</name>
    <name type="synonym">Bocconia cordata</name>
    <dbReference type="NCBI Taxonomy" id="56857"/>
    <lineage>
        <taxon>Eukaryota</taxon>
        <taxon>Viridiplantae</taxon>
        <taxon>Streptophyta</taxon>
        <taxon>Embryophyta</taxon>
        <taxon>Tracheophyta</taxon>
        <taxon>Spermatophyta</taxon>
        <taxon>Magnoliopsida</taxon>
        <taxon>Ranunculales</taxon>
        <taxon>Papaveraceae</taxon>
        <taxon>Papaveroideae</taxon>
        <taxon>Macleaya</taxon>
    </lineage>
</organism>
<dbReference type="EMBL" id="MVGT01003080">
    <property type="protein sequence ID" value="OVA05596.1"/>
    <property type="molecule type" value="Genomic_DNA"/>
</dbReference>
<evidence type="ECO:0000313" key="3">
    <source>
        <dbReference type="Proteomes" id="UP000195402"/>
    </source>
</evidence>
<feature type="compositionally biased region" description="Acidic residues" evidence="1">
    <location>
        <begin position="66"/>
        <end position="85"/>
    </location>
</feature>
<proteinExistence type="predicted"/>
<dbReference type="InParanoid" id="A0A200Q586"/>
<sequence length="122" mass="11218">METRVKDPKAELSSGVDPAGLIVGVGVEFGEGDDSGGAGGEEIAGDGEEGSGVLNDDGEGANVGEGEGEGEGEEVGGEIVGDGEGDGGVLILTEGAGAGGGGRDDDGGGETVGAADGGVAGA</sequence>
<evidence type="ECO:0000256" key="1">
    <source>
        <dbReference type="SAM" id="MobiDB-lite"/>
    </source>
</evidence>
<evidence type="ECO:0000313" key="2">
    <source>
        <dbReference type="EMBL" id="OVA05596.1"/>
    </source>
</evidence>
<name>A0A200Q586_MACCD</name>
<dbReference type="AlphaFoldDB" id="A0A200Q586"/>
<keyword evidence="3" id="KW-1185">Reference proteome</keyword>
<accession>A0A200Q586</accession>
<comment type="caution">
    <text evidence="2">The sequence shown here is derived from an EMBL/GenBank/DDBJ whole genome shotgun (WGS) entry which is preliminary data.</text>
</comment>
<dbReference type="Proteomes" id="UP000195402">
    <property type="component" value="Unassembled WGS sequence"/>
</dbReference>